<keyword evidence="2" id="KW-1185">Reference proteome</keyword>
<dbReference type="AlphaFoldDB" id="A0A540M392"/>
<evidence type="ECO:0000313" key="1">
    <source>
        <dbReference type="EMBL" id="TQD93215.1"/>
    </source>
</evidence>
<gene>
    <name evidence="1" type="ORF">C1H46_021120</name>
</gene>
<sequence length="59" mass="6807">MKINRRKKTDDLRLEQHFLTSTTSELPCAAPSSAKNWHSQVTLIARITAQFYTFLPMLV</sequence>
<reference evidence="1 2" key="1">
    <citation type="journal article" date="2019" name="G3 (Bethesda)">
        <title>Sequencing of a Wild Apple (Malus baccata) Genome Unravels the Differences Between Cultivated and Wild Apple Species Regarding Disease Resistance and Cold Tolerance.</title>
        <authorList>
            <person name="Chen X."/>
        </authorList>
    </citation>
    <scope>NUCLEOTIDE SEQUENCE [LARGE SCALE GENOMIC DNA]</scope>
    <source>
        <strain evidence="2">cv. Shandingzi</strain>
        <tissue evidence="1">Leaves</tissue>
    </source>
</reference>
<dbReference type="Proteomes" id="UP000315295">
    <property type="component" value="Unassembled WGS sequence"/>
</dbReference>
<evidence type="ECO:0000313" key="2">
    <source>
        <dbReference type="Proteomes" id="UP000315295"/>
    </source>
</evidence>
<protein>
    <submittedName>
        <fullName evidence="1">Uncharacterized protein</fullName>
    </submittedName>
</protein>
<dbReference type="EMBL" id="VIEB01000373">
    <property type="protein sequence ID" value="TQD93215.1"/>
    <property type="molecule type" value="Genomic_DNA"/>
</dbReference>
<name>A0A540M392_MALBA</name>
<organism evidence="1 2">
    <name type="scientific">Malus baccata</name>
    <name type="common">Siberian crab apple</name>
    <name type="synonym">Pyrus baccata</name>
    <dbReference type="NCBI Taxonomy" id="106549"/>
    <lineage>
        <taxon>Eukaryota</taxon>
        <taxon>Viridiplantae</taxon>
        <taxon>Streptophyta</taxon>
        <taxon>Embryophyta</taxon>
        <taxon>Tracheophyta</taxon>
        <taxon>Spermatophyta</taxon>
        <taxon>Magnoliopsida</taxon>
        <taxon>eudicotyledons</taxon>
        <taxon>Gunneridae</taxon>
        <taxon>Pentapetalae</taxon>
        <taxon>rosids</taxon>
        <taxon>fabids</taxon>
        <taxon>Rosales</taxon>
        <taxon>Rosaceae</taxon>
        <taxon>Amygdaloideae</taxon>
        <taxon>Maleae</taxon>
        <taxon>Malus</taxon>
    </lineage>
</organism>
<accession>A0A540M392</accession>
<proteinExistence type="predicted"/>
<comment type="caution">
    <text evidence="1">The sequence shown here is derived from an EMBL/GenBank/DDBJ whole genome shotgun (WGS) entry which is preliminary data.</text>
</comment>